<comment type="caution">
    <text evidence="2">The sequence shown here is derived from an EMBL/GenBank/DDBJ whole genome shotgun (WGS) entry which is preliminary data.</text>
</comment>
<keyword evidence="1" id="KW-0812">Transmembrane</keyword>
<evidence type="ECO:0000313" key="2">
    <source>
        <dbReference type="EMBL" id="ERL09100.1"/>
    </source>
</evidence>
<evidence type="ECO:0000313" key="3">
    <source>
        <dbReference type="Proteomes" id="UP000016638"/>
    </source>
</evidence>
<dbReference type="EMBL" id="AWEZ01000036">
    <property type="protein sequence ID" value="ERL09100.1"/>
    <property type="molecule type" value="Genomic_DNA"/>
</dbReference>
<reference evidence="2 3" key="1">
    <citation type="submission" date="2013-08" db="EMBL/GenBank/DDBJ databases">
        <authorList>
            <person name="Durkin A.S."/>
            <person name="Haft D.R."/>
            <person name="McCorrison J."/>
            <person name="Torralba M."/>
            <person name="Gillis M."/>
            <person name="Haft D.H."/>
            <person name="Methe B."/>
            <person name="Sutton G."/>
            <person name="Nelson K.E."/>
        </authorList>
    </citation>
    <scope>NUCLEOTIDE SEQUENCE [LARGE SCALE GENOMIC DNA]</scope>
    <source>
        <strain evidence="2 3">F0195</strain>
    </source>
</reference>
<proteinExistence type="predicted"/>
<feature type="transmembrane region" description="Helical" evidence="1">
    <location>
        <begin position="77"/>
        <end position="96"/>
    </location>
</feature>
<gene>
    <name evidence="2" type="ORF">HMPREF1316_2668</name>
</gene>
<dbReference type="PATRIC" id="fig|1125712.3.peg.846"/>
<dbReference type="Proteomes" id="UP000016638">
    <property type="component" value="Unassembled WGS sequence"/>
</dbReference>
<name>U2TRS2_9ACTN</name>
<organism evidence="2 3">
    <name type="scientific">Olsenella profusa F0195</name>
    <dbReference type="NCBI Taxonomy" id="1125712"/>
    <lineage>
        <taxon>Bacteria</taxon>
        <taxon>Bacillati</taxon>
        <taxon>Actinomycetota</taxon>
        <taxon>Coriobacteriia</taxon>
        <taxon>Coriobacteriales</taxon>
        <taxon>Atopobiaceae</taxon>
        <taxon>Olsenella</taxon>
    </lineage>
</organism>
<keyword evidence="3" id="KW-1185">Reference proteome</keyword>
<keyword evidence="1" id="KW-0472">Membrane</keyword>
<evidence type="ECO:0000256" key="1">
    <source>
        <dbReference type="SAM" id="Phobius"/>
    </source>
</evidence>
<sequence>MRQFGVKMQFGFSVVGMAFLALLFIPNVLWARSRPSGYEEVARHESRVLLAFERVGQAATTCAAIVFVCPQGLSLPWPLWFVAATVLMLLYELAWVRYFRGGEELAGMYASLGPIPVPLASRPVAAFGLLGVWCQSPVAVISAVILGIGHIGIHLGHLSAH</sequence>
<accession>U2TRS2</accession>
<keyword evidence="1" id="KW-1133">Transmembrane helix</keyword>
<dbReference type="eggNOG" id="ENOG5030KH8">
    <property type="taxonomic scope" value="Bacteria"/>
</dbReference>
<feature type="transmembrane region" description="Helical" evidence="1">
    <location>
        <begin position="12"/>
        <end position="31"/>
    </location>
</feature>
<protein>
    <submittedName>
        <fullName evidence="2">Uncharacterized protein</fullName>
    </submittedName>
</protein>
<dbReference type="STRING" id="1125712.HMPREF1316_2668"/>
<dbReference type="AlphaFoldDB" id="U2TRS2"/>
<dbReference type="RefSeq" id="WP_021725704.1">
    <property type="nucleotide sequence ID" value="NZ_AWEZ01000036.1"/>
</dbReference>
<feature type="transmembrane region" description="Helical" evidence="1">
    <location>
        <begin position="139"/>
        <end position="158"/>
    </location>
</feature>